<dbReference type="PANTHER" id="PTHR22599">
    <property type="entry name" value="MPS ONE BINDER KINASE ACTIVATOR-LIKE MOB"/>
    <property type="match status" value="1"/>
</dbReference>
<protein>
    <submittedName>
        <fullName evidence="3">Uncharacterized protein</fullName>
    </submittedName>
</protein>
<accession>A0A448WN56</accession>
<feature type="binding site" evidence="1">
    <location>
        <position position="212"/>
    </location>
    <ligand>
        <name>Zn(2+)</name>
        <dbReference type="ChEBI" id="CHEBI:29105"/>
    </ligand>
</feature>
<keyword evidence="1" id="KW-0862">Zinc</keyword>
<evidence type="ECO:0000313" key="4">
    <source>
        <dbReference type="Proteomes" id="UP000784294"/>
    </source>
</evidence>
<dbReference type="OrthoDB" id="8170117at2759"/>
<dbReference type="InterPro" id="IPR036703">
    <property type="entry name" value="MOB_kinase_act_sf"/>
</dbReference>
<dbReference type="InterPro" id="IPR005301">
    <property type="entry name" value="MOB_kinase_act_fam"/>
</dbReference>
<feature type="binding site" evidence="1">
    <location>
        <position position="187"/>
    </location>
    <ligand>
        <name>Zn(2+)</name>
        <dbReference type="ChEBI" id="CHEBI:29105"/>
    </ligand>
</feature>
<proteinExistence type="predicted"/>
<organism evidence="3 4">
    <name type="scientific">Protopolystoma xenopodis</name>
    <dbReference type="NCBI Taxonomy" id="117903"/>
    <lineage>
        <taxon>Eukaryota</taxon>
        <taxon>Metazoa</taxon>
        <taxon>Spiralia</taxon>
        <taxon>Lophotrochozoa</taxon>
        <taxon>Platyhelminthes</taxon>
        <taxon>Monogenea</taxon>
        <taxon>Polyopisthocotylea</taxon>
        <taxon>Polystomatidea</taxon>
        <taxon>Polystomatidae</taxon>
        <taxon>Protopolystoma</taxon>
    </lineage>
</organism>
<dbReference type="AlphaFoldDB" id="A0A448WN56"/>
<name>A0A448WN56_9PLAT</name>
<dbReference type="Proteomes" id="UP000784294">
    <property type="component" value="Unassembled WGS sequence"/>
</dbReference>
<keyword evidence="4" id="KW-1185">Reference proteome</keyword>
<dbReference type="Pfam" id="PF03637">
    <property type="entry name" value="Mob1_phocein"/>
    <property type="match status" value="1"/>
</dbReference>
<evidence type="ECO:0000256" key="2">
    <source>
        <dbReference type="SAM" id="MobiDB-lite"/>
    </source>
</evidence>
<dbReference type="Gene3D" id="1.20.140.30">
    <property type="entry name" value="MOB kinase activator"/>
    <property type="match status" value="1"/>
</dbReference>
<dbReference type="SMART" id="SM01388">
    <property type="entry name" value="Mob1_phocein"/>
    <property type="match status" value="1"/>
</dbReference>
<dbReference type="EMBL" id="CAAALY010025535">
    <property type="protein sequence ID" value="VEL15703.1"/>
    <property type="molecule type" value="Genomic_DNA"/>
</dbReference>
<sequence>MEWLMGKARGVSRNLMSSNSSSINEQLSVISPTSCSSNSYAISISPKSESDTKFANSPPKPPERSGLRSGSPSTRLSPPFAFTGGSALSRCSSPVQPNSKNALNVSVSSIDPNSKPLIDSLSALKHPLFISPSSLRHQLPLFTATSVDFSDLVEPYDHAELHEWLATNTINLFENLSTIFDALYELCVCPSLNVAVYFPGLDFTQLTDYNLCSQLNMSLSTLYEEEKGKKSKGSFNISSISTQMLSACTARQAIDTALSCCHDLMQSPRIFPVRYGEDFSPDFPLRISGICKSLLVCISHLYLAHFHHIEQLELLPHLNTLSKHFFSFTQRFSILCEKDFEPLAGLHRLLTEVPAPALPTQQNISGCIQDSSPFKSSIESDGLVGNDIKSDPKCSHLSNCLCSKGVAVR</sequence>
<gene>
    <name evidence="3" type="ORF">PXEA_LOCUS9143</name>
</gene>
<dbReference type="SUPFAM" id="SSF101152">
    <property type="entry name" value="Mob1/phocein"/>
    <property type="match status" value="1"/>
</dbReference>
<evidence type="ECO:0000313" key="3">
    <source>
        <dbReference type="EMBL" id="VEL15703.1"/>
    </source>
</evidence>
<reference evidence="3" key="1">
    <citation type="submission" date="2018-11" db="EMBL/GenBank/DDBJ databases">
        <authorList>
            <consortium name="Pathogen Informatics"/>
        </authorList>
    </citation>
    <scope>NUCLEOTIDE SEQUENCE</scope>
</reference>
<feature type="binding site" evidence="1">
    <location>
        <position position="300"/>
    </location>
    <ligand>
        <name>Zn(2+)</name>
        <dbReference type="ChEBI" id="CHEBI:29105"/>
    </ligand>
</feature>
<comment type="caution">
    <text evidence="3">The sequence shown here is derived from an EMBL/GenBank/DDBJ whole genome shotgun (WGS) entry which is preliminary data.</text>
</comment>
<feature type="binding site" evidence="1">
    <location>
        <position position="305"/>
    </location>
    <ligand>
        <name>Zn(2+)</name>
        <dbReference type="ChEBI" id="CHEBI:29105"/>
    </ligand>
</feature>
<feature type="region of interest" description="Disordered" evidence="2">
    <location>
        <begin position="41"/>
        <end position="76"/>
    </location>
</feature>
<keyword evidence="1" id="KW-0479">Metal-binding</keyword>
<evidence type="ECO:0000256" key="1">
    <source>
        <dbReference type="PIRSR" id="PIRSR605301-1"/>
    </source>
</evidence>